<dbReference type="PANTHER" id="PTHR43825:SF5">
    <property type="entry name" value="HYPOTHETICAL TRANSKETOLASE FAMILY PROTEIN"/>
    <property type="match status" value="1"/>
</dbReference>
<protein>
    <submittedName>
        <fullName evidence="5">Transketolase, C-terminal section</fullName>
        <ecNumber evidence="5">2.2.1.1</ecNumber>
    </submittedName>
</protein>
<dbReference type="Gene3D" id="3.40.50.970">
    <property type="match status" value="1"/>
</dbReference>
<keyword evidence="3" id="KW-0786">Thiamine pyrophosphate</keyword>
<dbReference type="CDD" id="cd07033">
    <property type="entry name" value="TPP_PYR_DXS_TK_like"/>
    <property type="match status" value="1"/>
</dbReference>
<name>A0A3B1CQ24_9ZZZZ</name>
<dbReference type="SUPFAM" id="SSF52518">
    <property type="entry name" value="Thiamin diphosphate-binding fold (THDP-binding)"/>
    <property type="match status" value="1"/>
</dbReference>
<dbReference type="InterPro" id="IPR009014">
    <property type="entry name" value="Transketo_C/PFOR_II"/>
</dbReference>
<dbReference type="Pfam" id="PF02780">
    <property type="entry name" value="Transketolase_C"/>
    <property type="match status" value="1"/>
</dbReference>
<accession>A0A3B1CQ24</accession>
<keyword evidence="5" id="KW-0808">Transferase</keyword>
<comment type="similarity">
    <text evidence="2">Belongs to the transketolase family.</text>
</comment>
<comment type="cofactor">
    <cofactor evidence="1">
        <name>thiamine diphosphate</name>
        <dbReference type="ChEBI" id="CHEBI:58937"/>
    </cofactor>
</comment>
<gene>
    <name evidence="5" type="ORF">MNBD_NITROSPINAE02-639</name>
</gene>
<dbReference type="SMART" id="SM00861">
    <property type="entry name" value="Transket_pyr"/>
    <property type="match status" value="1"/>
</dbReference>
<feature type="domain" description="Transketolase-like pyrimidine-binding" evidence="4">
    <location>
        <begin position="1"/>
        <end position="163"/>
    </location>
</feature>
<dbReference type="AlphaFoldDB" id="A0A3B1CQ24"/>
<dbReference type="Pfam" id="PF02779">
    <property type="entry name" value="Transket_pyr"/>
    <property type="match status" value="1"/>
</dbReference>
<evidence type="ECO:0000313" key="5">
    <source>
        <dbReference type="EMBL" id="VAX26098.1"/>
    </source>
</evidence>
<reference evidence="5" key="1">
    <citation type="submission" date="2018-06" db="EMBL/GenBank/DDBJ databases">
        <authorList>
            <person name="Zhirakovskaya E."/>
        </authorList>
    </citation>
    <scope>NUCLEOTIDE SEQUENCE</scope>
</reference>
<dbReference type="InterPro" id="IPR051157">
    <property type="entry name" value="PDH/Transketolase"/>
</dbReference>
<evidence type="ECO:0000256" key="3">
    <source>
        <dbReference type="ARBA" id="ARBA00023052"/>
    </source>
</evidence>
<evidence type="ECO:0000256" key="2">
    <source>
        <dbReference type="ARBA" id="ARBA00007131"/>
    </source>
</evidence>
<dbReference type="EC" id="2.2.1.1" evidence="5"/>
<dbReference type="PANTHER" id="PTHR43825">
    <property type="entry name" value="PYRUVATE DEHYDROGENASE E1 COMPONENT"/>
    <property type="match status" value="1"/>
</dbReference>
<dbReference type="InterPro" id="IPR029061">
    <property type="entry name" value="THDP-binding"/>
</dbReference>
<dbReference type="InterPro" id="IPR005475">
    <property type="entry name" value="Transketolase-like_Pyr-bd"/>
</dbReference>
<dbReference type="InterPro" id="IPR033248">
    <property type="entry name" value="Transketolase_C"/>
</dbReference>
<organism evidence="5">
    <name type="scientific">hydrothermal vent metagenome</name>
    <dbReference type="NCBI Taxonomy" id="652676"/>
    <lineage>
        <taxon>unclassified sequences</taxon>
        <taxon>metagenomes</taxon>
        <taxon>ecological metagenomes</taxon>
    </lineage>
</organism>
<sequence>MRKTCLNNVYELAKKDTRVIYIGSDVGAGTLDNFKEEMPERFFIEGISEQHVVGMAAGLALEGNVPYVNTIGVFLTRRCFEQIVMDVCLHNLPVRLIGNGGGLVYAPLGPSHLAVDDIAILRTVPNMTILAPADAGEMARLMPLTLDYGGPIFIRLAKGGDPIVSIDDGQCEIGKAVCAKKGGEALLITTGVTLKPALEAARILDKKGIETGVTHLHTIKPIDFEAILKSCEKARLIITVEEGTITGGLGSAVAEIMAEANFSSFKKFKRIGIPDAFCENYGSQALLWEKFGITADNIARTALALAGEEDII</sequence>
<dbReference type="FunFam" id="3.40.50.970:FF:000129">
    <property type="entry name" value="Transketolase"/>
    <property type="match status" value="1"/>
</dbReference>
<evidence type="ECO:0000259" key="4">
    <source>
        <dbReference type="SMART" id="SM00861"/>
    </source>
</evidence>
<dbReference type="SUPFAM" id="SSF52922">
    <property type="entry name" value="TK C-terminal domain-like"/>
    <property type="match status" value="1"/>
</dbReference>
<dbReference type="Gene3D" id="3.40.50.920">
    <property type="match status" value="1"/>
</dbReference>
<evidence type="ECO:0000256" key="1">
    <source>
        <dbReference type="ARBA" id="ARBA00001964"/>
    </source>
</evidence>
<proteinExistence type="inferred from homology"/>
<dbReference type="EMBL" id="UOGE01000116">
    <property type="protein sequence ID" value="VAX26098.1"/>
    <property type="molecule type" value="Genomic_DNA"/>
</dbReference>
<dbReference type="GO" id="GO:0004802">
    <property type="term" value="F:transketolase activity"/>
    <property type="evidence" value="ECO:0007669"/>
    <property type="project" value="UniProtKB-EC"/>
</dbReference>